<dbReference type="Proteomes" id="UP000315103">
    <property type="component" value="Unassembled WGS sequence"/>
</dbReference>
<feature type="transmembrane region" description="Helical" evidence="1">
    <location>
        <begin position="6"/>
        <end position="25"/>
    </location>
</feature>
<comment type="caution">
    <text evidence="2">The sequence shown here is derived from an EMBL/GenBank/DDBJ whole genome shotgun (WGS) entry which is preliminary data.</text>
</comment>
<dbReference type="AlphaFoldDB" id="A0A558AZZ3"/>
<dbReference type="PANTHER" id="PTHR35792:SF3">
    <property type="entry name" value="IG HYPOTHETICAL 17707"/>
    <property type="match status" value="1"/>
</dbReference>
<keyword evidence="1" id="KW-0812">Transmembrane</keyword>
<name>A0A558AZZ3_9STAP</name>
<gene>
    <name evidence="2" type="ORF">FO441_05920</name>
</gene>
<dbReference type="OrthoDB" id="2411228at2"/>
<dbReference type="EMBL" id="VMSJ01000001">
    <property type="protein sequence ID" value="TVT29807.1"/>
    <property type="molecule type" value="Genomic_DNA"/>
</dbReference>
<evidence type="ECO:0000313" key="2">
    <source>
        <dbReference type="EMBL" id="TVT29807.1"/>
    </source>
</evidence>
<dbReference type="Pfam" id="PF12732">
    <property type="entry name" value="YtxH"/>
    <property type="match status" value="1"/>
</dbReference>
<reference evidence="2 3" key="1">
    <citation type="submission" date="2019-07" db="EMBL/GenBank/DDBJ databases">
        <title>Salinicoccus cyprini sp. nov., isolated from gastro-intestinal tract of mirror carp, Cyprinus carpio var. specularis, collected from Gobind Sagar Reservoir, Himachal Pradesh, India.</title>
        <authorList>
            <person name="Talwar C."/>
            <person name="Singh A.K."/>
            <person name="Lal R."/>
            <person name="Negi R.K."/>
        </authorList>
    </citation>
    <scope>NUCLEOTIDE SEQUENCE [LARGE SCALE GENOMIC DNA]</scope>
    <source>
        <strain evidence="2 3">CT19</strain>
    </source>
</reference>
<keyword evidence="1" id="KW-0472">Membrane</keyword>
<keyword evidence="1" id="KW-1133">Transmembrane helix</keyword>
<evidence type="ECO:0000313" key="3">
    <source>
        <dbReference type="Proteomes" id="UP000315103"/>
    </source>
</evidence>
<proteinExistence type="predicted"/>
<dbReference type="RefSeq" id="WP_145287137.1">
    <property type="nucleotide sequence ID" value="NZ_VMSJ01000001.1"/>
</dbReference>
<organism evidence="2 3">
    <name type="scientific">Salinicoccus cyprini</name>
    <dbReference type="NCBI Taxonomy" id="2493691"/>
    <lineage>
        <taxon>Bacteria</taxon>
        <taxon>Bacillati</taxon>
        <taxon>Bacillota</taxon>
        <taxon>Bacilli</taxon>
        <taxon>Bacillales</taxon>
        <taxon>Staphylococcaceae</taxon>
        <taxon>Salinicoccus</taxon>
    </lineage>
</organism>
<dbReference type="InterPro" id="IPR024623">
    <property type="entry name" value="YtxH"/>
</dbReference>
<keyword evidence="3" id="KW-1185">Reference proteome</keyword>
<sequence length="118" mass="12837">MKFKNIAVGFLVGATGGALIAVLNAPKSGSELQSSLKSNSGNLKTQLDQLKIEANEVKSSFLKTKHESQEVFSTLGDEIKAMISNYQADINPNIEHIKGDVSNLQNRAEEVQNTFTKK</sequence>
<dbReference type="InterPro" id="IPR052928">
    <property type="entry name" value="Desiccation-related_membrane"/>
</dbReference>
<protein>
    <submittedName>
        <fullName evidence="2">YtxH domain-containing protein</fullName>
    </submittedName>
</protein>
<evidence type="ECO:0000256" key="1">
    <source>
        <dbReference type="SAM" id="Phobius"/>
    </source>
</evidence>
<dbReference type="PANTHER" id="PTHR35792">
    <property type="entry name" value="GENERAL STRESS PROTEIN"/>
    <property type="match status" value="1"/>
</dbReference>
<accession>A0A558AZZ3</accession>